<gene>
    <name evidence="1" type="ORF">SAMN06295964_0101</name>
</gene>
<sequence>MTQTRDRTKDLYESISRSGYYPEIVAGALEDALASEPVESFVVHHEPTFDREEIRRHMSVLVLTPTRLLLTHTDEHPGDTLLPKPYTSTSVEAVPLSRVSGVVVTRMVSAQTQQLEEALLTIGWGAVARVELEPARCDDPECEADHGYTGSISGDDFSLRLSAAAEGGAAVVGLLEFARALTAATTVTEAR</sequence>
<dbReference type="AlphaFoldDB" id="A0A1T4YN13"/>
<evidence type="ECO:0000313" key="1">
    <source>
        <dbReference type="EMBL" id="SKB02948.1"/>
    </source>
</evidence>
<evidence type="ECO:0000313" key="2">
    <source>
        <dbReference type="Proteomes" id="UP000191040"/>
    </source>
</evidence>
<dbReference type="Proteomes" id="UP000191040">
    <property type="component" value="Chromosome I"/>
</dbReference>
<proteinExistence type="predicted"/>
<accession>A0A1T4YN13</accession>
<name>A0A1T4YN13_9ACTN</name>
<dbReference type="RefSeq" id="WP_078698330.1">
    <property type="nucleotide sequence ID" value="NZ_LT796768.1"/>
</dbReference>
<dbReference type="OrthoDB" id="3725224at2"/>
<evidence type="ECO:0008006" key="3">
    <source>
        <dbReference type="Google" id="ProtNLM"/>
    </source>
</evidence>
<dbReference type="EMBL" id="LT796768">
    <property type="protein sequence ID" value="SKB02948.1"/>
    <property type="molecule type" value="Genomic_DNA"/>
</dbReference>
<dbReference type="InterPro" id="IPR046040">
    <property type="entry name" value="DUF5998"/>
</dbReference>
<protein>
    <recommendedName>
        <fullName evidence="3">Phosphodiesterase</fullName>
    </recommendedName>
</protein>
<dbReference type="Pfam" id="PF19461">
    <property type="entry name" value="DUF5998"/>
    <property type="match status" value="1"/>
</dbReference>
<keyword evidence="2" id="KW-1185">Reference proteome</keyword>
<reference evidence="2" key="1">
    <citation type="submission" date="2017-02" db="EMBL/GenBank/DDBJ databases">
        <authorList>
            <person name="Varghese N."/>
            <person name="Submissions S."/>
        </authorList>
    </citation>
    <scope>NUCLEOTIDE SEQUENCE [LARGE SCALE GENOMIC DNA]</scope>
    <source>
        <strain evidence="2">9H-4</strain>
    </source>
</reference>
<dbReference type="STRING" id="1736691.SAMN06295964_0101"/>
<organism evidence="1 2">
    <name type="scientific">Aeromicrobium choanae</name>
    <dbReference type="NCBI Taxonomy" id="1736691"/>
    <lineage>
        <taxon>Bacteria</taxon>
        <taxon>Bacillati</taxon>
        <taxon>Actinomycetota</taxon>
        <taxon>Actinomycetes</taxon>
        <taxon>Propionibacteriales</taxon>
        <taxon>Nocardioidaceae</taxon>
        <taxon>Aeromicrobium</taxon>
    </lineage>
</organism>